<dbReference type="InterPro" id="IPR050145">
    <property type="entry name" value="Centrin_CML-like"/>
</dbReference>
<dbReference type="SUPFAM" id="SSF47473">
    <property type="entry name" value="EF-hand"/>
    <property type="match status" value="1"/>
</dbReference>
<evidence type="ECO:0000313" key="5">
    <source>
        <dbReference type="EMBL" id="OMJ23791.1"/>
    </source>
</evidence>
<protein>
    <submittedName>
        <fullName evidence="5">Calmodulin</fullName>
    </submittedName>
</protein>
<dbReference type="PROSITE" id="PS50222">
    <property type="entry name" value="EF_HAND_2"/>
    <property type="match status" value="3"/>
</dbReference>
<evidence type="ECO:0000313" key="6">
    <source>
        <dbReference type="Proteomes" id="UP000187283"/>
    </source>
</evidence>
<evidence type="ECO:0000259" key="3">
    <source>
        <dbReference type="PROSITE" id="PS50222"/>
    </source>
</evidence>
<dbReference type="Gene3D" id="1.10.238.10">
    <property type="entry name" value="EF-hand"/>
    <property type="match status" value="1"/>
</dbReference>
<organism evidence="5 6">
    <name type="scientific">Smittium culicis</name>
    <dbReference type="NCBI Taxonomy" id="133412"/>
    <lineage>
        <taxon>Eukaryota</taxon>
        <taxon>Fungi</taxon>
        <taxon>Fungi incertae sedis</taxon>
        <taxon>Zoopagomycota</taxon>
        <taxon>Kickxellomycotina</taxon>
        <taxon>Harpellomycetes</taxon>
        <taxon>Harpellales</taxon>
        <taxon>Legeriomycetaceae</taxon>
        <taxon>Smittium</taxon>
    </lineage>
</organism>
<proteinExistence type="predicted"/>
<dbReference type="InterPro" id="IPR002048">
    <property type="entry name" value="EF_hand_dom"/>
</dbReference>
<dbReference type="GO" id="GO:0005509">
    <property type="term" value="F:calcium ion binding"/>
    <property type="evidence" value="ECO:0007669"/>
    <property type="project" value="InterPro"/>
</dbReference>
<dbReference type="EMBL" id="LSSN01005737">
    <property type="protein sequence ID" value="OMJ08644.1"/>
    <property type="molecule type" value="Genomic_DNA"/>
</dbReference>
<dbReference type="CDD" id="cd00051">
    <property type="entry name" value="EFh"/>
    <property type="match status" value="1"/>
</dbReference>
<feature type="domain" description="EF-hand" evidence="3">
    <location>
        <begin position="7"/>
        <end position="42"/>
    </location>
</feature>
<dbReference type="STRING" id="133412.A0A1R1YA28"/>
<dbReference type="SMART" id="SM00054">
    <property type="entry name" value="EFh"/>
    <property type="match status" value="3"/>
</dbReference>
<dbReference type="EMBL" id="LSSN01000472">
    <property type="protein sequence ID" value="OMJ23791.1"/>
    <property type="molecule type" value="Genomic_DNA"/>
</dbReference>
<keyword evidence="2" id="KW-0106">Calcium</keyword>
<evidence type="ECO:0000256" key="1">
    <source>
        <dbReference type="ARBA" id="ARBA00022737"/>
    </source>
</evidence>
<accession>A0A1R1YA28</accession>
<dbReference type="OrthoDB" id="26525at2759"/>
<dbReference type="InterPro" id="IPR018247">
    <property type="entry name" value="EF_Hand_1_Ca_BS"/>
</dbReference>
<feature type="domain" description="EF-hand" evidence="3">
    <location>
        <begin position="78"/>
        <end position="113"/>
    </location>
</feature>
<name>A0A1R1YA28_9FUNG</name>
<keyword evidence="1" id="KW-0677">Repeat</keyword>
<keyword evidence="6" id="KW-1185">Reference proteome</keyword>
<evidence type="ECO:0000256" key="2">
    <source>
        <dbReference type="ARBA" id="ARBA00022837"/>
    </source>
</evidence>
<dbReference type="Proteomes" id="UP000187283">
    <property type="component" value="Unassembled WGS sequence"/>
</dbReference>
<reference evidence="5 6" key="1">
    <citation type="submission" date="2017-01" db="EMBL/GenBank/DDBJ databases">
        <authorList>
            <person name="Mah S.A."/>
            <person name="Swanson W.J."/>
            <person name="Moy G.W."/>
            <person name="Vacquier V.D."/>
        </authorList>
    </citation>
    <scope>NUCLEOTIDE SEQUENCE [LARGE SCALE GENOMIC DNA]</scope>
    <source>
        <strain evidence="5 6">GSMNP</strain>
    </source>
</reference>
<feature type="domain" description="EF-hand" evidence="3">
    <location>
        <begin position="114"/>
        <end position="146"/>
    </location>
</feature>
<dbReference type="Pfam" id="PF13499">
    <property type="entry name" value="EF-hand_7"/>
    <property type="match status" value="2"/>
</dbReference>
<dbReference type="PROSITE" id="PS00018">
    <property type="entry name" value="EF_HAND_1"/>
    <property type="match status" value="3"/>
</dbReference>
<gene>
    <name evidence="4" type="ORF">AYI70_g11417</name>
    <name evidence="5" type="ORF">AYI70_g2018</name>
</gene>
<dbReference type="PANTHER" id="PTHR23050">
    <property type="entry name" value="CALCIUM BINDING PROTEIN"/>
    <property type="match status" value="1"/>
</dbReference>
<comment type="caution">
    <text evidence="5">The sequence shown here is derived from an EMBL/GenBank/DDBJ whole genome shotgun (WGS) entry which is preliminary data.</text>
</comment>
<evidence type="ECO:0000313" key="4">
    <source>
        <dbReference type="EMBL" id="OMJ08644.1"/>
    </source>
</evidence>
<sequence>MAPVKDQHKIDVAAAFTKLDTDKDGFLSSQDLESFFTKHWTGVSATEVRDILAEVGTGGKISKDQFESLFYKHESEHDPEEEYKVAFAKFDIDGDKLLSADDIMASLKNMGESLTMEEVQEMIREADVDGTGMLNYEEFVKMIETM</sequence>
<dbReference type="InterPro" id="IPR011992">
    <property type="entry name" value="EF-hand-dom_pair"/>
</dbReference>
<dbReference type="FunFam" id="1.10.238.10:FF:000003">
    <property type="entry name" value="Calmodulin A"/>
    <property type="match status" value="1"/>
</dbReference>
<dbReference type="AlphaFoldDB" id="A0A1R1YA28"/>